<accession>A0A814TKX0</accession>
<evidence type="ECO:0000256" key="5">
    <source>
        <dbReference type="PROSITE-ProRule" id="PRU00283"/>
    </source>
</evidence>
<dbReference type="Gene3D" id="3.40.850.10">
    <property type="entry name" value="Kinesin motor domain"/>
    <property type="match status" value="1"/>
</dbReference>
<dbReference type="EMBL" id="CAJNOJ010000130">
    <property type="protein sequence ID" value="CAF1170019.1"/>
    <property type="molecule type" value="Genomic_DNA"/>
</dbReference>
<evidence type="ECO:0000313" key="9">
    <source>
        <dbReference type="EMBL" id="CAF1162754.1"/>
    </source>
</evidence>
<sequence>MVNNESEFRVKVAIRVRPFLQREKAHEQKSCVAIHPQTNQIVVGDRKTFKYDFVFGPKTQQEELYETCIAPMLTNVFDGYNVTIFAYGQTGSGKTYTMTGGNILSIGEKDYGIVPRAVQTIFHTLQNRPDRRATISASYLEIYKDDIIDLLDINDKALDVRDDAAGNTIVVGASEHTCHSVDDVVNLLKKGSTARHIGATQMNDESSRSHAIFTLHIEQRMREKNSSSLMIQASFDGLMKPVQAAFDESYLSAKLHFVDLAGSERVARTHNTGERFQESIRINSGLLALGNVVSALSDPKKRAGGHIPYRDSKITRLLKDSLGGNAKTLMITCVSPCIVDLDESVNALQYAHRASQIRNKPIKNVDPNAQRFVEMQSEITYLREELQRQRSLLSRNGQVSSARRSNTTVNTNNARRLIQTAYTCFQQLNECRELNDEQKQWIQTWMDAVVNESSMDWYNDLFTCRITNLETALHTAQDELKSESEMRVQRDMIMDKLQDELKTKEDELNRIRVALDESNHHLKQQEEILSQLQNQSQNHNHSTNIYQLNHSTAKKSFYDRVKSAPHFNGFQRKDQSIQPRNIHSSPAAFDMEYVIDRFHGRSLAIAHSREEVEELALKSTEDSLTEQNRLVRHDTYRVRRKRTTPSIIPDDETIQSLRQSTLQKQQLIDETTRKVKEAENNAHLLNINIQLKEQLIKSVYTSTKDVKDTNEQYQQHIKTLEREMEKAKLEYHDLQKVMQQIATKTNHEKSKLEGEYRKKCELAKARIESLQQKEKHYRELMIKLTGNTEKRIVDLQAALFRMKQQYETAQKRIREESELKNKFEQELIREQQRIQELQIQNEQQQKILKLKTEGLVAAQRKLRGASNGNISDRTTTFDVDMEKLIAERKELEALRDDIQKREELIQKKEILLQEKTELEAKKIRASQIVNKNLKNVDKQQTDRRVIREQLLEQKRLYTERLEEQNGVLSPTEERRLIEIGEAIEAVNLAIDYQNNMILKRERDVEQSVRASQGAESPLFKIGQLNESEAKELCRKLFDKVIDLKEDNNKVQRDCEEMKSQLAEQNEIVNELQSRIQSLTLDHDRRLTSIQQAHEEEKQLLLGQLQETSNQIKELEKDLYFYKCKTRELRKSMATSITNVSEITTQRKHSSSKENSFRSSRSPISQQPAPFILRVGSRSNSAHDS</sequence>
<keyword evidence="11" id="KW-1185">Reference proteome</keyword>
<protein>
    <recommendedName>
        <fullName evidence="8">Kinesin motor domain-containing protein</fullName>
    </recommendedName>
</protein>
<dbReference type="InterPro" id="IPR019821">
    <property type="entry name" value="Kinesin_motor_CS"/>
</dbReference>
<dbReference type="InterPro" id="IPR036961">
    <property type="entry name" value="Kinesin_motor_dom_sf"/>
</dbReference>
<dbReference type="InterPro" id="IPR001752">
    <property type="entry name" value="Kinesin_motor_dom"/>
</dbReference>
<proteinExistence type="inferred from homology"/>
<evidence type="ECO:0000256" key="4">
    <source>
        <dbReference type="ARBA" id="ARBA00023212"/>
    </source>
</evidence>
<dbReference type="OrthoDB" id="3176171at2759"/>
<evidence type="ECO:0000313" key="11">
    <source>
        <dbReference type="Proteomes" id="UP000663828"/>
    </source>
</evidence>
<comment type="similarity">
    <text evidence="5">Belongs to the TRAFAC class myosin-kinesin ATPase superfamily. Kinesin family.</text>
</comment>
<dbReference type="SMART" id="SM00129">
    <property type="entry name" value="KISc"/>
    <property type="match status" value="1"/>
</dbReference>
<evidence type="ECO:0000256" key="6">
    <source>
        <dbReference type="SAM" id="Coils"/>
    </source>
</evidence>
<keyword evidence="5" id="KW-0505">Motor protein</keyword>
<feature type="domain" description="Kinesin motor" evidence="8">
    <location>
        <begin position="9"/>
        <end position="357"/>
    </location>
</feature>
<dbReference type="AlphaFoldDB" id="A0A814TKX0"/>
<dbReference type="SUPFAM" id="SSF52540">
    <property type="entry name" value="P-loop containing nucleoside triphosphate hydrolases"/>
    <property type="match status" value="1"/>
</dbReference>
<feature type="coiled-coil region" evidence="6">
    <location>
        <begin position="1040"/>
        <end position="1124"/>
    </location>
</feature>
<feature type="binding site" evidence="5">
    <location>
        <begin position="88"/>
        <end position="95"/>
    </location>
    <ligand>
        <name>ATP</name>
        <dbReference type="ChEBI" id="CHEBI:30616"/>
    </ligand>
</feature>
<feature type="coiled-coil region" evidence="6">
    <location>
        <begin position="466"/>
        <end position="542"/>
    </location>
</feature>
<dbReference type="PANTHER" id="PTHR47969">
    <property type="entry name" value="CHROMOSOME-ASSOCIATED KINESIN KIF4A-RELATED"/>
    <property type="match status" value="1"/>
</dbReference>
<feature type="coiled-coil region" evidence="6">
    <location>
        <begin position="881"/>
        <end position="921"/>
    </location>
</feature>
<organism evidence="9 11">
    <name type="scientific">Adineta ricciae</name>
    <name type="common">Rotifer</name>
    <dbReference type="NCBI Taxonomy" id="249248"/>
    <lineage>
        <taxon>Eukaryota</taxon>
        <taxon>Metazoa</taxon>
        <taxon>Spiralia</taxon>
        <taxon>Gnathifera</taxon>
        <taxon>Rotifera</taxon>
        <taxon>Eurotatoria</taxon>
        <taxon>Bdelloidea</taxon>
        <taxon>Adinetida</taxon>
        <taxon>Adinetidae</taxon>
        <taxon>Adineta</taxon>
    </lineage>
</organism>
<evidence type="ECO:0000256" key="3">
    <source>
        <dbReference type="ARBA" id="ARBA00022840"/>
    </source>
</evidence>
<gene>
    <name evidence="10" type="ORF">EDS130_LOCUS23634</name>
    <name evidence="9" type="ORF">XAT740_LOCUS21577</name>
</gene>
<evidence type="ECO:0000256" key="7">
    <source>
        <dbReference type="SAM" id="MobiDB-lite"/>
    </source>
</evidence>
<dbReference type="Proteomes" id="UP000663852">
    <property type="component" value="Unassembled WGS sequence"/>
</dbReference>
<name>A0A814TKX0_ADIRI</name>
<dbReference type="GO" id="GO:0051231">
    <property type="term" value="P:spindle elongation"/>
    <property type="evidence" value="ECO:0007669"/>
    <property type="project" value="TreeGrafter"/>
</dbReference>
<dbReference type="PRINTS" id="PR00380">
    <property type="entry name" value="KINESINHEAVY"/>
</dbReference>
<evidence type="ECO:0000256" key="2">
    <source>
        <dbReference type="ARBA" id="ARBA00022741"/>
    </source>
</evidence>
<keyword evidence="4" id="KW-0206">Cytoskeleton</keyword>
<feature type="coiled-coil region" evidence="6">
    <location>
        <begin position="661"/>
        <end position="847"/>
    </location>
</feature>
<dbReference type="InterPro" id="IPR027640">
    <property type="entry name" value="Kinesin-like_fam"/>
</dbReference>
<feature type="region of interest" description="Disordered" evidence="7">
    <location>
        <begin position="1139"/>
        <end position="1184"/>
    </location>
</feature>
<keyword evidence="3 5" id="KW-0067">ATP-binding</keyword>
<dbReference type="EMBL" id="CAJNOR010001552">
    <property type="protein sequence ID" value="CAF1162754.1"/>
    <property type="molecule type" value="Genomic_DNA"/>
</dbReference>
<dbReference type="GO" id="GO:0005524">
    <property type="term" value="F:ATP binding"/>
    <property type="evidence" value="ECO:0007669"/>
    <property type="project" value="UniProtKB-UniRule"/>
</dbReference>
<comment type="subcellular location">
    <subcellularLocation>
        <location evidence="1">Cytoplasm</location>
        <location evidence="1">Cytoskeleton</location>
    </subcellularLocation>
</comment>
<dbReference type="PROSITE" id="PS50067">
    <property type="entry name" value="KINESIN_MOTOR_2"/>
    <property type="match status" value="1"/>
</dbReference>
<dbReference type="PROSITE" id="PS00411">
    <property type="entry name" value="KINESIN_MOTOR_1"/>
    <property type="match status" value="1"/>
</dbReference>
<dbReference type="Pfam" id="PF00225">
    <property type="entry name" value="Kinesin"/>
    <property type="match status" value="1"/>
</dbReference>
<dbReference type="GO" id="GO:0008017">
    <property type="term" value="F:microtubule binding"/>
    <property type="evidence" value="ECO:0007669"/>
    <property type="project" value="InterPro"/>
</dbReference>
<dbReference type="GO" id="GO:0007052">
    <property type="term" value="P:mitotic spindle organization"/>
    <property type="evidence" value="ECO:0007669"/>
    <property type="project" value="TreeGrafter"/>
</dbReference>
<comment type="caution">
    <text evidence="9">The sequence shown here is derived from an EMBL/GenBank/DDBJ whole genome shotgun (WGS) entry which is preliminary data.</text>
</comment>
<reference evidence="9" key="1">
    <citation type="submission" date="2021-02" db="EMBL/GenBank/DDBJ databases">
        <authorList>
            <person name="Nowell W R."/>
        </authorList>
    </citation>
    <scope>NUCLEOTIDE SEQUENCE</scope>
</reference>
<keyword evidence="4" id="KW-0963">Cytoplasm</keyword>
<evidence type="ECO:0000259" key="8">
    <source>
        <dbReference type="PROSITE" id="PS50067"/>
    </source>
</evidence>
<keyword evidence="2 5" id="KW-0547">Nucleotide-binding</keyword>
<dbReference type="Proteomes" id="UP000663828">
    <property type="component" value="Unassembled WGS sequence"/>
</dbReference>
<dbReference type="Pfam" id="PF25764">
    <property type="entry name" value="KIF21A_4th"/>
    <property type="match status" value="1"/>
</dbReference>
<evidence type="ECO:0000313" key="10">
    <source>
        <dbReference type="EMBL" id="CAF1170019.1"/>
    </source>
</evidence>
<dbReference type="GO" id="GO:0003777">
    <property type="term" value="F:microtubule motor activity"/>
    <property type="evidence" value="ECO:0007669"/>
    <property type="project" value="InterPro"/>
</dbReference>
<dbReference type="GO" id="GO:0005875">
    <property type="term" value="C:microtubule associated complex"/>
    <property type="evidence" value="ECO:0007669"/>
    <property type="project" value="TreeGrafter"/>
</dbReference>
<dbReference type="GO" id="GO:0007018">
    <property type="term" value="P:microtubule-based movement"/>
    <property type="evidence" value="ECO:0007669"/>
    <property type="project" value="InterPro"/>
</dbReference>
<evidence type="ECO:0000256" key="1">
    <source>
        <dbReference type="ARBA" id="ARBA00004245"/>
    </source>
</evidence>
<dbReference type="InterPro" id="IPR027417">
    <property type="entry name" value="P-loop_NTPase"/>
</dbReference>
<keyword evidence="6" id="KW-0175">Coiled coil</keyword>
<dbReference type="PANTHER" id="PTHR47969:SF25">
    <property type="entry name" value="KINESIN MOTOR DOMAIN-CONTAINING PROTEIN"/>
    <property type="match status" value="1"/>
</dbReference>